<sequence>MLQLHEDPNFHFEALRTLGRAPFSGADVGEILNVLPKIRPRNFDDWFNEWHNLALRVLSTIDESKHDSYSPVTLRAVYFRASTYFFVAEFFLHGNPADPRIAQAYKLWTEYFDKANALLPIPGRRATVPTKHGFEVPLLIYRAAEASASSPRPTLILGGGFDSNMEELYHVYGCAALERGYNVVMYDGPGQHTLVREQNVGFIADWEKAVTPIVDYLVAGSKDELSFIDTEKMGLLGYSLGGYLAARAAAFEPRLAAVVCIDGVWKFDVPIFHAFPGSKAAWDNGDDAALAEAFKIDPATTPTGVRWMYDHLKFSFCTTSARAIFDGVTKMTMAGIADRIKMPAFIGDAEEDIFFAGQPARVAREIGPSATLVKFSSEQAAGEHCSSGAFVYLNQQILEWFANVVGK</sequence>
<evidence type="ECO:0000313" key="1">
    <source>
        <dbReference type="EMBL" id="KAI4862548.1"/>
    </source>
</evidence>
<proteinExistence type="predicted"/>
<keyword evidence="2" id="KW-1185">Reference proteome</keyword>
<comment type="caution">
    <text evidence="1">The sequence shown here is derived from an EMBL/GenBank/DDBJ whole genome shotgun (WGS) entry which is preliminary data.</text>
</comment>
<dbReference type="EMBL" id="MU393523">
    <property type="protein sequence ID" value="KAI4862548.1"/>
    <property type="molecule type" value="Genomic_DNA"/>
</dbReference>
<name>A0ACB9YTM6_9PEZI</name>
<gene>
    <name evidence="1" type="ORF">F4820DRAFT_18544</name>
</gene>
<dbReference type="Proteomes" id="UP001497700">
    <property type="component" value="Unassembled WGS sequence"/>
</dbReference>
<organism evidence="1 2">
    <name type="scientific">Hypoxylon rubiginosum</name>
    <dbReference type="NCBI Taxonomy" id="110542"/>
    <lineage>
        <taxon>Eukaryota</taxon>
        <taxon>Fungi</taxon>
        <taxon>Dikarya</taxon>
        <taxon>Ascomycota</taxon>
        <taxon>Pezizomycotina</taxon>
        <taxon>Sordariomycetes</taxon>
        <taxon>Xylariomycetidae</taxon>
        <taxon>Xylariales</taxon>
        <taxon>Hypoxylaceae</taxon>
        <taxon>Hypoxylon</taxon>
    </lineage>
</organism>
<accession>A0ACB9YTM6</accession>
<evidence type="ECO:0000313" key="2">
    <source>
        <dbReference type="Proteomes" id="UP001497700"/>
    </source>
</evidence>
<reference evidence="1 2" key="1">
    <citation type="journal article" date="2022" name="New Phytol.">
        <title>Ecological generalism drives hyperdiversity of secondary metabolite gene clusters in xylarialean endophytes.</title>
        <authorList>
            <person name="Franco M.E.E."/>
            <person name="Wisecaver J.H."/>
            <person name="Arnold A.E."/>
            <person name="Ju Y.M."/>
            <person name="Slot J.C."/>
            <person name="Ahrendt S."/>
            <person name="Moore L.P."/>
            <person name="Eastman K.E."/>
            <person name="Scott K."/>
            <person name="Konkel Z."/>
            <person name="Mondo S.J."/>
            <person name="Kuo A."/>
            <person name="Hayes R.D."/>
            <person name="Haridas S."/>
            <person name="Andreopoulos B."/>
            <person name="Riley R."/>
            <person name="LaButti K."/>
            <person name="Pangilinan J."/>
            <person name="Lipzen A."/>
            <person name="Amirebrahimi M."/>
            <person name="Yan J."/>
            <person name="Adam C."/>
            <person name="Keymanesh K."/>
            <person name="Ng V."/>
            <person name="Louie K."/>
            <person name="Northen T."/>
            <person name="Drula E."/>
            <person name="Henrissat B."/>
            <person name="Hsieh H.M."/>
            <person name="Youens-Clark K."/>
            <person name="Lutzoni F."/>
            <person name="Miadlikowska J."/>
            <person name="Eastwood D.C."/>
            <person name="Hamelin R.C."/>
            <person name="Grigoriev I.V."/>
            <person name="U'Ren J.M."/>
        </authorList>
    </citation>
    <scope>NUCLEOTIDE SEQUENCE [LARGE SCALE GENOMIC DNA]</scope>
    <source>
        <strain evidence="1 2">CBS 119005</strain>
    </source>
</reference>
<protein>
    <submittedName>
        <fullName evidence="1">Alpha/beta-hydrolase</fullName>
    </submittedName>
</protein>